<reference evidence="2" key="1">
    <citation type="submission" date="2017-09" db="EMBL/GenBank/DDBJ databases">
        <title>Depth-based differentiation of microbial function through sediment-hosted aquifers and enrichment of novel symbionts in the deep terrestrial subsurface.</title>
        <authorList>
            <person name="Probst A.J."/>
            <person name="Ladd B."/>
            <person name="Jarett J.K."/>
            <person name="Geller-Mcgrath D.E."/>
            <person name="Sieber C.M.K."/>
            <person name="Emerson J.B."/>
            <person name="Anantharaman K."/>
            <person name="Thomas B.C."/>
            <person name="Malmstrom R."/>
            <person name="Stieglmeier M."/>
            <person name="Klingl A."/>
            <person name="Woyke T."/>
            <person name="Ryan C.M."/>
            <person name="Banfield J.F."/>
        </authorList>
    </citation>
    <scope>NUCLEOTIDE SEQUENCE [LARGE SCALE GENOMIC DNA]</scope>
</reference>
<dbReference type="AlphaFoldDB" id="A0A2M6R8B1"/>
<proteinExistence type="predicted"/>
<name>A0A2M6R8B1_9BACT</name>
<sequence length="340" mass="39111">MYVDELARKGLLKVEHFPTGVLVITHSKTIGIATKNKGKRKPWRTIRMCLRRGWILVPRMMSIFTPKTINVFRQLGKDSPPATKLVPYGENGFLVPIYMCCNGWEEFTRMSHHILGEDGYGVAHDSLGEIAELFSLLDQLEVLEAKVYNWQFLTESEKVSIDVGLIRIGVLLSHVLDPMKTQARDRFLKGIKDRLDRINPLISQARQRRGERFLESRVAIVEQKIVPIIKIRESFTRAYHAKQVRTWKRILSSIGTRIRSLEQYGKKGSVKQLENCAQSIETLAGDIRTTFIVRPYRHWAHQSAARLEIASQTLLHEGSWQEAVRLLENARVCMSRIPLE</sequence>
<accession>A0A2M6R8B1</accession>
<dbReference type="EMBL" id="PEZX01000037">
    <property type="protein sequence ID" value="PIS06775.1"/>
    <property type="molecule type" value="Genomic_DNA"/>
</dbReference>
<protein>
    <submittedName>
        <fullName evidence="1">Uncharacterized protein</fullName>
    </submittedName>
</protein>
<gene>
    <name evidence="1" type="ORF">COT79_02945</name>
</gene>
<dbReference type="Proteomes" id="UP000231162">
    <property type="component" value="Unassembled WGS sequence"/>
</dbReference>
<evidence type="ECO:0000313" key="2">
    <source>
        <dbReference type="Proteomes" id="UP000231162"/>
    </source>
</evidence>
<organism evidence="1 2">
    <name type="scientific">Candidatus Berkelbacteria bacterium CG10_big_fil_rev_8_21_14_0_10_43_14</name>
    <dbReference type="NCBI Taxonomy" id="1974515"/>
    <lineage>
        <taxon>Bacteria</taxon>
        <taxon>Candidatus Berkelbacteria</taxon>
    </lineage>
</organism>
<comment type="caution">
    <text evidence="1">The sequence shown here is derived from an EMBL/GenBank/DDBJ whole genome shotgun (WGS) entry which is preliminary data.</text>
</comment>
<evidence type="ECO:0000313" key="1">
    <source>
        <dbReference type="EMBL" id="PIS06775.1"/>
    </source>
</evidence>